<protein>
    <recommendedName>
        <fullName evidence="8">Major facilitator superfamily (MFS) profile domain-containing protein</fullName>
    </recommendedName>
</protein>
<feature type="transmembrane region" description="Helical" evidence="7">
    <location>
        <begin position="411"/>
        <end position="429"/>
    </location>
</feature>
<dbReference type="HOGENOM" id="CLU_035666_0_0_1"/>
<dbReference type="PROSITE" id="PS00216">
    <property type="entry name" value="SUGAR_TRANSPORT_1"/>
    <property type="match status" value="1"/>
</dbReference>
<accession>Q54N46</accession>
<dbReference type="GO" id="GO:0022857">
    <property type="term" value="F:transmembrane transporter activity"/>
    <property type="evidence" value="ECO:0007669"/>
    <property type="project" value="InterPro"/>
</dbReference>
<dbReference type="PANTHER" id="PTHR23504:SF31">
    <property type="entry name" value="MAJOR FACILITATOR SUPERFAMILY DOMAIN-CONTAINING PROTEIN 10"/>
    <property type="match status" value="1"/>
</dbReference>
<comment type="caution">
    <text evidence="9">The sequence shown here is derived from an EMBL/GenBank/DDBJ whole genome shotgun (WGS) entry which is preliminary data.</text>
</comment>
<evidence type="ECO:0000259" key="8">
    <source>
        <dbReference type="PROSITE" id="PS50850"/>
    </source>
</evidence>
<keyword evidence="4 7" id="KW-1133">Transmembrane helix</keyword>
<evidence type="ECO:0000256" key="3">
    <source>
        <dbReference type="ARBA" id="ARBA00022692"/>
    </source>
</evidence>
<name>Q54N46_DICDI</name>
<dbReference type="InterPro" id="IPR036259">
    <property type="entry name" value="MFS_trans_sf"/>
</dbReference>
<comment type="subcellular location">
    <subcellularLocation>
        <location evidence="1">Membrane</location>
        <topology evidence="1">Multi-pass membrane protein</topology>
    </subcellularLocation>
</comment>
<dbReference type="InterPro" id="IPR005829">
    <property type="entry name" value="Sugar_transporter_CS"/>
</dbReference>
<feature type="transmembrane region" description="Helical" evidence="7">
    <location>
        <begin position="505"/>
        <end position="526"/>
    </location>
</feature>
<evidence type="ECO:0000313" key="9">
    <source>
        <dbReference type="EMBL" id="EAL64593.1"/>
    </source>
</evidence>
<feature type="transmembrane region" description="Helical" evidence="7">
    <location>
        <begin position="474"/>
        <end position="493"/>
    </location>
</feature>
<dbReference type="Pfam" id="PF07690">
    <property type="entry name" value="MFS_1"/>
    <property type="match status" value="1"/>
</dbReference>
<evidence type="ECO:0000256" key="2">
    <source>
        <dbReference type="ARBA" id="ARBA00022448"/>
    </source>
</evidence>
<dbReference type="EMBL" id="AAFI02000079">
    <property type="protein sequence ID" value="EAL64593.1"/>
    <property type="molecule type" value="Genomic_DNA"/>
</dbReference>
<dbReference type="PROSITE" id="PS50850">
    <property type="entry name" value="MFS"/>
    <property type="match status" value="1"/>
</dbReference>
<keyword evidence="2" id="KW-0813">Transport</keyword>
<dbReference type="PANTHER" id="PTHR23504">
    <property type="entry name" value="MAJOR FACILITATOR SUPERFAMILY DOMAIN-CONTAINING PROTEIN 10"/>
    <property type="match status" value="1"/>
</dbReference>
<evidence type="ECO:0000256" key="4">
    <source>
        <dbReference type="ARBA" id="ARBA00022989"/>
    </source>
</evidence>
<dbReference type="OMA" id="YAVKTFT"/>
<feature type="transmembrane region" description="Helical" evidence="7">
    <location>
        <begin position="167"/>
        <end position="184"/>
    </location>
</feature>
<evidence type="ECO:0000256" key="5">
    <source>
        <dbReference type="ARBA" id="ARBA00023136"/>
    </source>
</evidence>
<feature type="transmembrane region" description="Helical" evidence="7">
    <location>
        <begin position="252"/>
        <end position="272"/>
    </location>
</feature>
<dbReference type="RefSeq" id="XP_638097.1">
    <property type="nucleotide sequence ID" value="XM_633005.1"/>
</dbReference>
<feature type="transmembrane region" description="Helical" evidence="7">
    <location>
        <begin position="334"/>
        <end position="355"/>
    </location>
</feature>
<evidence type="ECO:0000313" key="10">
    <source>
        <dbReference type="Proteomes" id="UP000002195"/>
    </source>
</evidence>
<dbReference type="InParanoid" id="Q54N46"/>
<organism evidence="9 10">
    <name type="scientific">Dictyostelium discoideum</name>
    <name type="common">Social amoeba</name>
    <dbReference type="NCBI Taxonomy" id="44689"/>
    <lineage>
        <taxon>Eukaryota</taxon>
        <taxon>Amoebozoa</taxon>
        <taxon>Evosea</taxon>
        <taxon>Eumycetozoa</taxon>
        <taxon>Dictyostelia</taxon>
        <taxon>Dictyosteliales</taxon>
        <taxon>Dictyosteliaceae</taxon>
        <taxon>Dictyostelium</taxon>
    </lineage>
</organism>
<dbReference type="VEuPathDB" id="AmoebaDB:DDB_G0285511"/>
<feature type="domain" description="Major facilitator superfamily (MFS) profile" evidence="8">
    <location>
        <begin position="116"/>
        <end position="530"/>
    </location>
</feature>
<dbReference type="AlphaFoldDB" id="Q54N46"/>
<dbReference type="FunCoup" id="Q54N46">
    <property type="interactions" value="5"/>
</dbReference>
<feature type="transmembrane region" description="Helical" evidence="7">
    <location>
        <begin position="217"/>
        <end position="240"/>
    </location>
</feature>
<proteinExistence type="predicted"/>
<feature type="region of interest" description="Disordered" evidence="6">
    <location>
        <begin position="1"/>
        <end position="32"/>
    </location>
</feature>
<keyword evidence="3 7" id="KW-0812">Transmembrane</keyword>
<dbReference type="SMR" id="Q54N46"/>
<feature type="transmembrane region" description="Helical" evidence="7">
    <location>
        <begin position="115"/>
        <end position="135"/>
    </location>
</feature>
<reference evidence="9 10" key="1">
    <citation type="journal article" date="2005" name="Nature">
        <title>The genome of the social amoeba Dictyostelium discoideum.</title>
        <authorList>
            <consortium name="The Dictyostelium discoideum Sequencing Consortium"/>
            <person name="Eichinger L."/>
            <person name="Pachebat J.A."/>
            <person name="Glockner G."/>
            <person name="Rajandream M.A."/>
            <person name="Sucgang R."/>
            <person name="Berriman M."/>
            <person name="Song J."/>
            <person name="Olsen R."/>
            <person name="Szafranski K."/>
            <person name="Xu Q."/>
            <person name="Tunggal B."/>
            <person name="Kummerfeld S."/>
            <person name="Madera M."/>
            <person name="Konfortov B.A."/>
            <person name="Rivero F."/>
            <person name="Bankier A.T."/>
            <person name="Lehmann R."/>
            <person name="Hamlin N."/>
            <person name="Davies R."/>
            <person name="Gaudet P."/>
            <person name="Fey P."/>
            <person name="Pilcher K."/>
            <person name="Chen G."/>
            <person name="Saunders D."/>
            <person name="Sodergren E."/>
            <person name="Davis P."/>
            <person name="Kerhornou A."/>
            <person name="Nie X."/>
            <person name="Hall N."/>
            <person name="Anjard C."/>
            <person name="Hemphill L."/>
            <person name="Bason N."/>
            <person name="Farbrother P."/>
            <person name="Desany B."/>
            <person name="Just E."/>
            <person name="Morio T."/>
            <person name="Rost R."/>
            <person name="Churcher C."/>
            <person name="Cooper J."/>
            <person name="Haydock S."/>
            <person name="van Driessche N."/>
            <person name="Cronin A."/>
            <person name="Goodhead I."/>
            <person name="Muzny D."/>
            <person name="Mourier T."/>
            <person name="Pain A."/>
            <person name="Lu M."/>
            <person name="Harper D."/>
            <person name="Lindsay R."/>
            <person name="Hauser H."/>
            <person name="James K."/>
            <person name="Quiles M."/>
            <person name="Madan Babu M."/>
            <person name="Saito T."/>
            <person name="Buchrieser C."/>
            <person name="Wardroper A."/>
            <person name="Felder M."/>
            <person name="Thangavelu M."/>
            <person name="Johnson D."/>
            <person name="Knights A."/>
            <person name="Loulseged H."/>
            <person name="Mungall K."/>
            <person name="Oliver K."/>
            <person name="Price C."/>
            <person name="Quail M.A."/>
            <person name="Urushihara H."/>
            <person name="Hernandez J."/>
            <person name="Rabbinowitsch E."/>
            <person name="Steffen D."/>
            <person name="Sanders M."/>
            <person name="Ma J."/>
            <person name="Kohara Y."/>
            <person name="Sharp S."/>
            <person name="Simmonds M."/>
            <person name="Spiegler S."/>
            <person name="Tivey A."/>
            <person name="Sugano S."/>
            <person name="White B."/>
            <person name="Walker D."/>
            <person name="Woodward J."/>
            <person name="Winckler T."/>
            <person name="Tanaka Y."/>
            <person name="Shaulsky G."/>
            <person name="Schleicher M."/>
            <person name="Weinstock G."/>
            <person name="Rosenthal A."/>
            <person name="Cox E.C."/>
            <person name="Chisholm R.L."/>
            <person name="Gibbs R."/>
            <person name="Loomis W.F."/>
            <person name="Platzer M."/>
            <person name="Kay R.R."/>
            <person name="Williams J."/>
            <person name="Dear P.H."/>
            <person name="Noegel A.A."/>
            <person name="Barrell B."/>
            <person name="Kuspa A."/>
        </authorList>
    </citation>
    <scope>NUCLEOTIDE SEQUENCE [LARGE SCALE GENOMIC DNA]</scope>
    <source>
        <strain evidence="9 10">AX4</strain>
    </source>
</reference>
<dbReference type="PaxDb" id="44689-DDB0186539"/>
<evidence type="ECO:0000256" key="1">
    <source>
        <dbReference type="ARBA" id="ARBA00004141"/>
    </source>
</evidence>
<dbReference type="Gene3D" id="1.20.1250.20">
    <property type="entry name" value="MFS general substrate transporter like domains"/>
    <property type="match status" value="1"/>
</dbReference>
<feature type="transmembrane region" description="Helical" evidence="7">
    <location>
        <begin position="191"/>
        <end position="211"/>
    </location>
</feature>
<keyword evidence="5 7" id="KW-0472">Membrane</keyword>
<evidence type="ECO:0000256" key="6">
    <source>
        <dbReference type="SAM" id="MobiDB-lite"/>
    </source>
</evidence>
<dbReference type="SUPFAM" id="SSF103473">
    <property type="entry name" value="MFS general substrate transporter"/>
    <property type="match status" value="1"/>
</dbReference>
<dbReference type="GeneID" id="8625145"/>
<dbReference type="dictyBase" id="DDB_G0285511"/>
<dbReference type="Proteomes" id="UP000002195">
    <property type="component" value="Unassembled WGS sequence"/>
</dbReference>
<feature type="transmembrane region" description="Helical" evidence="7">
    <location>
        <begin position="292"/>
        <end position="313"/>
    </location>
</feature>
<dbReference type="GO" id="GO:0016020">
    <property type="term" value="C:membrane"/>
    <property type="evidence" value="ECO:0007669"/>
    <property type="project" value="UniProtKB-SubCell"/>
</dbReference>
<dbReference type="InterPro" id="IPR020846">
    <property type="entry name" value="MFS_dom"/>
</dbReference>
<keyword evidence="10" id="KW-1185">Reference proteome</keyword>
<gene>
    <name evidence="9" type="ORF">DDB_G0285511</name>
</gene>
<feature type="transmembrane region" description="Helical" evidence="7">
    <location>
        <begin position="383"/>
        <end position="404"/>
    </location>
</feature>
<dbReference type="KEGG" id="ddi:DDB_G0285511"/>
<evidence type="ECO:0000256" key="7">
    <source>
        <dbReference type="SAM" id="Phobius"/>
    </source>
</evidence>
<feature type="transmembrane region" description="Helical" evidence="7">
    <location>
        <begin position="435"/>
        <end position="453"/>
    </location>
</feature>
<dbReference type="eggNOG" id="KOG2816">
    <property type="taxonomic scope" value="Eukaryota"/>
</dbReference>
<dbReference type="InterPro" id="IPR011701">
    <property type="entry name" value="MFS"/>
</dbReference>
<sequence>MEYENNNPSIINEGNGSYSNPSSHDYSVNEYSDSESSVGKESLIGLLEDLANIDDKDISPLLVSSKINVSQSVQDFGKINEDDIDGAQEHQLPIGNGPKKSAIAPFLEHKYKKDLVLVLLMFTFMIMGSLIYSLFIPNVFLNYVRINFPDEKDIQTKATYYKSFSDSIPYISMFCFGALGGVLSDKFGRKLMFYYGTIMVILDMVSCYVTIRTNNLYYYYVVHSIAGTYNVALAAVYSYIADISEEHAVPYLYSLIGVSLGLGVVLGPVISVASTFHETPQQQLDHLSMSSLYIGCGLVACSLFIIPFLKESLTIAKENHKIRQTKSSSNPFKLIKLIFSANGYVAFVIILYTSISYTEQDVFTTYYYHNELVYNWDGTYNSFYMGGVGILMIIWSLILIPILLKRYSERKLISVGFLVGALTHVSYGFAYNQWIWIGSGIVAAFVPNILYLLQSVISRATPPEIKGSILTGSRAIGSLAGFLGSLAASNIYREFTSGNTIYFPGAAYLVNSIVLFSTFIASLIIWKKYKNPNPLIRKNVKKKIAIIKKSTSLTNISVIN</sequence>
<dbReference type="PhylomeDB" id="Q54N46"/>